<feature type="compositionally biased region" description="Acidic residues" evidence="1">
    <location>
        <begin position="488"/>
        <end position="500"/>
    </location>
</feature>
<comment type="caution">
    <text evidence="3">The sequence shown here is derived from an EMBL/GenBank/DDBJ whole genome shotgun (WGS) entry which is preliminary data.</text>
</comment>
<keyword evidence="2" id="KW-1133">Transmembrane helix</keyword>
<evidence type="ECO:0000256" key="1">
    <source>
        <dbReference type="SAM" id="MobiDB-lite"/>
    </source>
</evidence>
<accession>A0A8H7RG67</accession>
<proteinExistence type="predicted"/>
<feature type="transmembrane region" description="Helical" evidence="2">
    <location>
        <begin position="297"/>
        <end position="317"/>
    </location>
</feature>
<name>A0A8H7RG67_9FUNG</name>
<keyword evidence="2" id="KW-0472">Membrane</keyword>
<protein>
    <submittedName>
        <fullName evidence="3">Uncharacterized protein</fullName>
    </submittedName>
</protein>
<organism evidence="3 4">
    <name type="scientific">Circinella minor</name>
    <dbReference type="NCBI Taxonomy" id="1195481"/>
    <lineage>
        <taxon>Eukaryota</taxon>
        <taxon>Fungi</taxon>
        <taxon>Fungi incertae sedis</taxon>
        <taxon>Mucoromycota</taxon>
        <taxon>Mucoromycotina</taxon>
        <taxon>Mucoromycetes</taxon>
        <taxon>Mucorales</taxon>
        <taxon>Lichtheimiaceae</taxon>
        <taxon>Circinella</taxon>
    </lineage>
</organism>
<feature type="region of interest" description="Disordered" evidence="1">
    <location>
        <begin position="1"/>
        <end position="30"/>
    </location>
</feature>
<feature type="compositionally biased region" description="Acidic residues" evidence="1">
    <location>
        <begin position="426"/>
        <end position="441"/>
    </location>
</feature>
<dbReference type="OrthoDB" id="2301497at2759"/>
<sequence length="500" mass="56775">MPKRKSTTTLSTMDSAQSDSNPSSAAPSGGVLRRTMASEITRNQQLNQSTSGSTNLRQPSLPQTLHNITASLPLLSQSVPSATNSRSPQFSSSSNSVTGSNHTISYSNPRPLPPSRSRHNVENLQNNLNRRKRRRIRGSTNLLARSNGSIDMGMFKQKVAAYCFTENAFPNPEEARVACNRIIREITDLNDDQRDRQTDGALLTKILGKRRTSLHSGVLRWLEKEYPNLNRYLPTHIDKANWIQICSYLLEENRYARNNYNAEGAFLYSDSIIDCICFTLLNPHGGYGRLSRCPHIISRQTICLITLMVCAILAVVIMKYRIAKGANDSDVEAGTNGSFFGDNTDWEDFYFDMLLPEGNLYKYIEWPRVEAFITEGVHKRIGGHRNGNTTKAFGNIASISTSIPNISSSVMHAINTTGNNKRAEQSESDEYEEGVREEDEYREQYQCETDLYMNNNNRHEEDSQFGEEYGYEQEDHYQKNVQFRRNDDDQDSTDEDERYT</sequence>
<keyword evidence="2" id="KW-0812">Transmembrane</keyword>
<evidence type="ECO:0000256" key="2">
    <source>
        <dbReference type="SAM" id="Phobius"/>
    </source>
</evidence>
<evidence type="ECO:0000313" key="3">
    <source>
        <dbReference type="EMBL" id="KAG2209652.1"/>
    </source>
</evidence>
<feature type="region of interest" description="Disordered" evidence="1">
    <location>
        <begin position="79"/>
        <end position="141"/>
    </location>
</feature>
<keyword evidence="4" id="KW-1185">Reference proteome</keyword>
<dbReference type="AlphaFoldDB" id="A0A8H7RG67"/>
<feature type="compositionally biased region" description="Polar residues" evidence="1">
    <location>
        <begin position="7"/>
        <end position="26"/>
    </location>
</feature>
<feature type="region of interest" description="Disordered" evidence="1">
    <location>
        <begin position="418"/>
        <end position="500"/>
    </location>
</feature>
<reference evidence="3 4" key="1">
    <citation type="submission" date="2020-12" db="EMBL/GenBank/DDBJ databases">
        <title>Metabolic potential, ecology and presence of endohyphal bacteria is reflected in genomic diversity of Mucoromycotina.</title>
        <authorList>
            <person name="Muszewska A."/>
            <person name="Okrasinska A."/>
            <person name="Steczkiewicz K."/>
            <person name="Drgas O."/>
            <person name="Orlowska M."/>
            <person name="Perlinska-Lenart U."/>
            <person name="Aleksandrzak-Piekarczyk T."/>
            <person name="Szatraj K."/>
            <person name="Zielenkiewicz U."/>
            <person name="Pilsyk S."/>
            <person name="Malc E."/>
            <person name="Mieczkowski P."/>
            <person name="Kruszewska J.S."/>
            <person name="Biernat P."/>
            <person name="Pawlowska J."/>
        </authorList>
    </citation>
    <scope>NUCLEOTIDE SEQUENCE [LARGE SCALE GENOMIC DNA]</scope>
    <source>
        <strain evidence="3 4">CBS 142.35</strain>
    </source>
</reference>
<feature type="compositionally biased region" description="Low complexity" evidence="1">
    <location>
        <begin position="85"/>
        <end position="96"/>
    </location>
</feature>
<gene>
    <name evidence="3" type="ORF">INT45_013826</name>
</gene>
<feature type="compositionally biased region" description="Acidic residues" evidence="1">
    <location>
        <begin position="463"/>
        <end position="472"/>
    </location>
</feature>
<evidence type="ECO:0000313" key="4">
    <source>
        <dbReference type="Proteomes" id="UP000646827"/>
    </source>
</evidence>
<dbReference type="Proteomes" id="UP000646827">
    <property type="component" value="Unassembled WGS sequence"/>
</dbReference>
<dbReference type="EMBL" id="JAEPRB010000964">
    <property type="protein sequence ID" value="KAG2209652.1"/>
    <property type="molecule type" value="Genomic_DNA"/>
</dbReference>